<dbReference type="AlphaFoldDB" id="A0A8S9MWX3"/>
<evidence type="ECO:0000313" key="3">
    <source>
        <dbReference type="Proteomes" id="UP000712600"/>
    </source>
</evidence>
<protein>
    <submittedName>
        <fullName evidence="2">Uncharacterized protein</fullName>
    </submittedName>
</protein>
<evidence type="ECO:0000313" key="2">
    <source>
        <dbReference type="EMBL" id="KAF3488525.1"/>
    </source>
</evidence>
<dbReference type="Proteomes" id="UP000712600">
    <property type="component" value="Unassembled WGS sequence"/>
</dbReference>
<accession>A0A8S9MWX3</accession>
<proteinExistence type="predicted"/>
<dbReference type="EMBL" id="QGKX02002183">
    <property type="protein sequence ID" value="KAF3488525.1"/>
    <property type="molecule type" value="Genomic_DNA"/>
</dbReference>
<dbReference type="EMBL" id="QGKY02002305">
    <property type="protein sequence ID" value="KAF2531345.1"/>
    <property type="molecule type" value="Genomic_DNA"/>
</dbReference>
<sequence>MRLFILLLTLELIGLELKPAIIILALHLPATSYLTIRSSPSRVGLIQGHQDRLASGEGAYREVQQIVLITAKNPNLKQGKPGPDLKLNKLGL</sequence>
<evidence type="ECO:0000313" key="1">
    <source>
        <dbReference type="EMBL" id="KAF2531345.1"/>
    </source>
</evidence>
<name>A0A8S9MWX3_BRACR</name>
<reference evidence="2" key="2">
    <citation type="submission" date="2019-12" db="EMBL/GenBank/DDBJ databases">
        <title>Genome sequencing and annotation of Brassica cretica.</title>
        <authorList>
            <person name="Studholme D.J."/>
            <person name="Sarris P."/>
        </authorList>
    </citation>
    <scope>NUCLEOTIDE SEQUENCE</scope>
    <source>
        <strain evidence="2">PFS-109/04</strain>
        <tissue evidence="2">Leaf</tissue>
    </source>
</reference>
<comment type="caution">
    <text evidence="2">The sequence shown here is derived from an EMBL/GenBank/DDBJ whole genome shotgun (WGS) entry which is preliminary data.</text>
</comment>
<organism evidence="2 3">
    <name type="scientific">Brassica cretica</name>
    <name type="common">Mustard</name>
    <dbReference type="NCBI Taxonomy" id="69181"/>
    <lineage>
        <taxon>Eukaryota</taxon>
        <taxon>Viridiplantae</taxon>
        <taxon>Streptophyta</taxon>
        <taxon>Embryophyta</taxon>
        <taxon>Tracheophyta</taxon>
        <taxon>Spermatophyta</taxon>
        <taxon>Magnoliopsida</taxon>
        <taxon>eudicotyledons</taxon>
        <taxon>Gunneridae</taxon>
        <taxon>Pentapetalae</taxon>
        <taxon>rosids</taxon>
        <taxon>malvids</taxon>
        <taxon>Brassicales</taxon>
        <taxon>Brassicaceae</taxon>
        <taxon>Brassiceae</taxon>
        <taxon>Brassica</taxon>
    </lineage>
</organism>
<reference evidence="1" key="1">
    <citation type="submission" date="2019-12" db="EMBL/GenBank/DDBJ databases">
        <title>Genome sequencing and annotation of Brassica cretica.</title>
        <authorList>
            <person name="Studholme D.J."/>
            <person name="Sarris P.F."/>
        </authorList>
    </citation>
    <scope>NUCLEOTIDE SEQUENCE</scope>
    <source>
        <strain evidence="1">PFS-102/07</strain>
        <tissue evidence="1">Leaf</tissue>
    </source>
</reference>
<gene>
    <name evidence="2" type="ORF">F2Q69_00054676</name>
    <name evidence="1" type="ORF">F2Q70_00030981</name>
</gene>